<dbReference type="InParanoid" id="A0A0Q3HP59"/>
<sequence length="136" mass="13751">MSSSSFSLLRRMIRYYFYASSSSSGHQKEALLVATSTTASHGDTIHPLATATPPELGTAARDSEKAGVSGGDVDHGPLEPQRPGATSTEGGGGGVVRKVHRPASGTDGEGEGGGSELTNALAAVRKPEASSGKPES</sequence>
<dbReference type="Proteomes" id="UP000008810">
    <property type="component" value="Chromosome 3"/>
</dbReference>
<proteinExistence type="predicted"/>
<dbReference type="EnsemblPlants" id="KQJ95210">
    <property type="protein sequence ID" value="KQJ95210"/>
    <property type="gene ID" value="BRADI_3g15786v3"/>
</dbReference>
<evidence type="ECO:0000313" key="3">
    <source>
        <dbReference type="EnsemblPlants" id="KQJ95210"/>
    </source>
</evidence>
<keyword evidence="4" id="KW-1185">Reference proteome</keyword>
<feature type="region of interest" description="Disordered" evidence="1">
    <location>
        <begin position="39"/>
        <end position="136"/>
    </location>
</feature>
<name>A0A0Q3HP59_BRADI</name>
<accession>A0A0Q3HP59</accession>
<dbReference type="EMBL" id="CM000882">
    <property type="protein sequence ID" value="KQJ95210.2"/>
    <property type="molecule type" value="Genomic_DNA"/>
</dbReference>
<reference evidence="2" key="2">
    <citation type="submission" date="2017-06" db="EMBL/GenBank/DDBJ databases">
        <title>WGS assembly of Brachypodium distachyon.</title>
        <authorList>
            <consortium name="The International Brachypodium Initiative"/>
            <person name="Lucas S."/>
            <person name="Harmon-Smith M."/>
            <person name="Lail K."/>
            <person name="Tice H."/>
            <person name="Grimwood J."/>
            <person name="Bruce D."/>
            <person name="Barry K."/>
            <person name="Shu S."/>
            <person name="Lindquist E."/>
            <person name="Wang M."/>
            <person name="Pitluck S."/>
            <person name="Vogel J.P."/>
            <person name="Garvin D.F."/>
            <person name="Mockler T.C."/>
            <person name="Schmutz J."/>
            <person name="Rokhsar D."/>
            <person name="Bevan M.W."/>
        </authorList>
    </citation>
    <scope>NUCLEOTIDE SEQUENCE</scope>
    <source>
        <strain evidence="2">Bd21</strain>
    </source>
</reference>
<protein>
    <submittedName>
        <fullName evidence="2 3">Uncharacterized protein</fullName>
    </submittedName>
</protein>
<gene>
    <name evidence="2" type="ORF">BRADI_3g15786v3</name>
</gene>
<dbReference type="AlphaFoldDB" id="A0A0Q3HP59"/>
<dbReference type="Gramene" id="KQJ95210">
    <property type="protein sequence ID" value="KQJ95210"/>
    <property type="gene ID" value="BRADI_3g15786v3"/>
</dbReference>
<reference evidence="2 3" key="1">
    <citation type="journal article" date="2010" name="Nature">
        <title>Genome sequencing and analysis of the model grass Brachypodium distachyon.</title>
        <authorList>
            <consortium name="International Brachypodium Initiative"/>
        </authorList>
    </citation>
    <scope>NUCLEOTIDE SEQUENCE [LARGE SCALE GENOMIC DNA]</scope>
    <source>
        <strain evidence="2 3">Bd21</strain>
    </source>
</reference>
<evidence type="ECO:0000256" key="1">
    <source>
        <dbReference type="SAM" id="MobiDB-lite"/>
    </source>
</evidence>
<reference evidence="3" key="3">
    <citation type="submission" date="2018-08" db="UniProtKB">
        <authorList>
            <consortium name="EnsemblPlants"/>
        </authorList>
    </citation>
    <scope>IDENTIFICATION</scope>
    <source>
        <strain evidence="3">cv. Bd21</strain>
    </source>
</reference>
<evidence type="ECO:0000313" key="2">
    <source>
        <dbReference type="EMBL" id="KQJ95210.2"/>
    </source>
</evidence>
<evidence type="ECO:0000313" key="4">
    <source>
        <dbReference type="Proteomes" id="UP000008810"/>
    </source>
</evidence>
<organism evidence="2">
    <name type="scientific">Brachypodium distachyon</name>
    <name type="common">Purple false brome</name>
    <name type="synonym">Trachynia distachya</name>
    <dbReference type="NCBI Taxonomy" id="15368"/>
    <lineage>
        <taxon>Eukaryota</taxon>
        <taxon>Viridiplantae</taxon>
        <taxon>Streptophyta</taxon>
        <taxon>Embryophyta</taxon>
        <taxon>Tracheophyta</taxon>
        <taxon>Spermatophyta</taxon>
        <taxon>Magnoliopsida</taxon>
        <taxon>Liliopsida</taxon>
        <taxon>Poales</taxon>
        <taxon>Poaceae</taxon>
        <taxon>BOP clade</taxon>
        <taxon>Pooideae</taxon>
        <taxon>Stipodae</taxon>
        <taxon>Brachypodieae</taxon>
        <taxon>Brachypodium</taxon>
    </lineage>
</organism>